<evidence type="ECO:0008006" key="4">
    <source>
        <dbReference type="Google" id="ProtNLM"/>
    </source>
</evidence>
<name>A0ABU9L1R1_9FLAO</name>
<evidence type="ECO:0000256" key="1">
    <source>
        <dbReference type="SAM" id="SignalP"/>
    </source>
</evidence>
<sequence length="158" mass="17622">MKSHILKLKAFALVALITFSFIACSEDDEGEDKSFLETHGGSVWKLGEPEDGFSVYAQINSTVSNPFEIWIYNESGDCYIYESITDEGAPEVLENRENKVEIRIGDKTGDYGILTMTISGDVLRVELDSYEDGVLVDDEKFILQRTSDNVDSLELCAS</sequence>
<evidence type="ECO:0000313" key="3">
    <source>
        <dbReference type="Proteomes" id="UP001474120"/>
    </source>
</evidence>
<feature type="signal peptide" evidence="1">
    <location>
        <begin position="1"/>
        <end position="25"/>
    </location>
</feature>
<reference evidence="2 3" key="1">
    <citation type="submission" date="2024-04" db="EMBL/GenBank/DDBJ databases">
        <title>whole genome sequencing of Lutimonas vermicola strain IMCC1616.</title>
        <authorList>
            <person name="Bae S.S."/>
        </authorList>
    </citation>
    <scope>NUCLEOTIDE SEQUENCE [LARGE SCALE GENOMIC DNA]</scope>
    <source>
        <strain evidence="2 3">IMCC1616</strain>
    </source>
</reference>
<protein>
    <recommendedName>
        <fullName evidence="4">Lipocalin-like domain-containing protein</fullName>
    </recommendedName>
</protein>
<dbReference type="EMBL" id="JBCDNA010000002">
    <property type="protein sequence ID" value="MEL4456324.1"/>
    <property type="molecule type" value="Genomic_DNA"/>
</dbReference>
<proteinExistence type="predicted"/>
<keyword evidence="3" id="KW-1185">Reference proteome</keyword>
<organism evidence="2 3">
    <name type="scientific">Lutimonas vermicola</name>
    <dbReference type="NCBI Taxonomy" id="414288"/>
    <lineage>
        <taxon>Bacteria</taxon>
        <taxon>Pseudomonadati</taxon>
        <taxon>Bacteroidota</taxon>
        <taxon>Flavobacteriia</taxon>
        <taxon>Flavobacteriales</taxon>
        <taxon>Flavobacteriaceae</taxon>
        <taxon>Lutimonas</taxon>
    </lineage>
</organism>
<feature type="chain" id="PRO_5046867605" description="Lipocalin-like domain-containing protein" evidence="1">
    <location>
        <begin position="26"/>
        <end position="158"/>
    </location>
</feature>
<comment type="caution">
    <text evidence="2">The sequence shown here is derived from an EMBL/GenBank/DDBJ whole genome shotgun (WGS) entry which is preliminary data.</text>
</comment>
<accession>A0ABU9L1R1</accession>
<dbReference type="Proteomes" id="UP001474120">
    <property type="component" value="Unassembled WGS sequence"/>
</dbReference>
<keyword evidence="1" id="KW-0732">Signal</keyword>
<dbReference type="PROSITE" id="PS51257">
    <property type="entry name" value="PROKAR_LIPOPROTEIN"/>
    <property type="match status" value="1"/>
</dbReference>
<evidence type="ECO:0000313" key="2">
    <source>
        <dbReference type="EMBL" id="MEL4456324.1"/>
    </source>
</evidence>
<dbReference type="RefSeq" id="WP_342160434.1">
    <property type="nucleotide sequence ID" value="NZ_JBCDNA010000002.1"/>
</dbReference>
<gene>
    <name evidence="2" type="ORF">AABB81_10485</name>
</gene>